<keyword evidence="2" id="KW-0285">Flavoprotein</keyword>
<dbReference type="eggNOG" id="arCOG00570">
    <property type="taxonomic scope" value="Archaea"/>
</dbReference>
<dbReference type="Gene3D" id="3.50.50.60">
    <property type="entry name" value="FAD/NAD(P)-binding domain"/>
    <property type="match status" value="1"/>
</dbReference>
<evidence type="ECO:0000313" key="10">
    <source>
        <dbReference type="Proteomes" id="UP000000641"/>
    </source>
</evidence>
<keyword evidence="10" id="KW-1185">Reference proteome</keyword>
<sequence>MQYDAAVVGAGPAGLMFARVLASKGFRVAVLEKNETLAVKPCGEGISARVLQTAEINRSDTQRFVSHAIKGAVVVAPNGRKVVIKEEGELGYVIDKRNFLRVMGEYAASYGADIYMKEPVKEVVFKNGHWTVRARTVELEARLLVGADGYLSYTAKALGLEKPGERRVIPTVQYVMPNVELEDPDMTYFFLGNEVAPKGYVWIFPKDGRLANVGIGVQGASPKAYLDKFIKNNPSIFGKARILEFRGAAVTIGGMLSEIVSEHAMLVGEAAGQVIPLTGGGIHTSIAGGKIAAEVASKALAEGDLSKKRLEEYKKLYNEYWGKRIRDSLKGLHAIEKMSDEELNQLAEILSPQDVVNLANGENVASVALKLLKHPIFSIKLAKALLS</sequence>
<dbReference type="Pfam" id="PF22578">
    <property type="entry name" value="GGR_cat"/>
    <property type="match status" value="1"/>
</dbReference>
<accession>A1RY40</accession>
<dbReference type="EMBL" id="CP000505">
    <property type="protein sequence ID" value="ABL78120.1"/>
    <property type="molecule type" value="Genomic_DNA"/>
</dbReference>
<feature type="domain" description="Digeranylgeranylglycerophospholipid reductase catalytic" evidence="8">
    <location>
        <begin position="171"/>
        <end position="250"/>
    </location>
</feature>
<organism evidence="9 10">
    <name type="scientific">Thermofilum pendens (strain DSM 2475 / Hrk 5)</name>
    <dbReference type="NCBI Taxonomy" id="368408"/>
    <lineage>
        <taxon>Archaea</taxon>
        <taxon>Thermoproteota</taxon>
        <taxon>Thermoprotei</taxon>
        <taxon>Thermofilales</taxon>
        <taxon>Thermofilaceae</taxon>
        <taxon>Thermofilum</taxon>
    </lineage>
</organism>
<keyword evidence="4" id="KW-0560">Oxidoreductase</keyword>
<keyword evidence="7" id="KW-1208">Phospholipid metabolism</keyword>
<evidence type="ECO:0000256" key="2">
    <source>
        <dbReference type="ARBA" id="ARBA00022630"/>
    </source>
</evidence>
<evidence type="ECO:0000256" key="5">
    <source>
        <dbReference type="ARBA" id="ARBA00023098"/>
    </source>
</evidence>
<keyword evidence="6" id="KW-0594">Phospholipid biosynthesis</keyword>
<evidence type="ECO:0000259" key="8">
    <source>
        <dbReference type="Pfam" id="PF22578"/>
    </source>
</evidence>
<dbReference type="InterPro" id="IPR050407">
    <property type="entry name" value="Geranylgeranyl_reductase"/>
</dbReference>
<dbReference type="RefSeq" id="WP_011752385.1">
    <property type="nucleotide sequence ID" value="NC_008698.1"/>
</dbReference>
<evidence type="ECO:0000256" key="3">
    <source>
        <dbReference type="ARBA" id="ARBA00022827"/>
    </source>
</evidence>
<dbReference type="PANTHER" id="PTHR42685">
    <property type="entry name" value="GERANYLGERANYL DIPHOSPHATE REDUCTASE"/>
    <property type="match status" value="1"/>
</dbReference>
<dbReference type="PANTHER" id="PTHR42685:SF18">
    <property type="entry name" value="DIGERANYLGERANYLGLYCEROPHOSPHOLIPID REDUCTASE"/>
    <property type="match status" value="1"/>
</dbReference>
<proteinExistence type="predicted"/>
<name>A1RY40_THEPD</name>
<dbReference type="GeneID" id="4601483"/>
<dbReference type="GO" id="GO:0008654">
    <property type="term" value="P:phospholipid biosynthetic process"/>
    <property type="evidence" value="ECO:0007669"/>
    <property type="project" value="UniProtKB-KW"/>
</dbReference>
<dbReference type="NCBIfam" id="TIGR02032">
    <property type="entry name" value="GG-red-SF"/>
    <property type="match status" value="1"/>
</dbReference>
<dbReference type="KEGG" id="tpe:Tpen_0718"/>
<dbReference type="PRINTS" id="PR00420">
    <property type="entry name" value="RNGMNOXGNASE"/>
</dbReference>
<evidence type="ECO:0000256" key="6">
    <source>
        <dbReference type="ARBA" id="ARBA00023209"/>
    </source>
</evidence>
<evidence type="ECO:0000256" key="1">
    <source>
        <dbReference type="ARBA" id="ARBA00022516"/>
    </source>
</evidence>
<gene>
    <name evidence="9" type="ordered locus">Tpen_0718</name>
</gene>
<keyword evidence="1" id="KW-0444">Lipid biosynthesis</keyword>
<evidence type="ECO:0000256" key="4">
    <source>
        <dbReference type="ARBA" id="ARBA00023002"/>
    </source>
</evidence>
<dbReference type="SUPFAM" id="SSF51905">
    <property type="entry name" value="FAD/NAD(P)-binding domain"/>
    <property type="match status" value="1"/>
</dbReference>
<dbReference type="Pfam" id="PF13450">
    <property type="entry name" value="NAD_binding_8"/>
    <property type="match status" value="1"/>
</dbReference>
<dbReference type="AlphaFoldDB" id="A1RY40"/>
<keyword evidence="5" id="KW-0443">Lipid metabolism</keyword>
<evidence type="ECO:0000313" key="9">
    <source>
        <dbReference type="EMBL" id="ABL78120.1"/>
    </source>
</evidence>
<dbReference type="InterPro" id="IPR036188">
    <property type="entry name" value="FAD/NAD-bd_sf"/>
</dbReference>
<dbReference type="OrthoDB" id="6062at2157"/>
<dbReference type="InterPro" id="IPR054715">
    <property type="entry name" value="GGR_cat"/>
</dbReference>
<evidence type="ECO:0000256" key="7">
    <source>
        <dbReference type="ARBA" id="ARBA00023264"/>
    </source>
</evidence>
<dbReference type="GO" id="GO:0016628">
    <property type="term" value="F:oxidoreductase activity, acting on the CH-CH group of donors, NAD or NADP as acceptor"/>
    <property type="evidence" value="ECO:0007669"/>
    <property type="project" value="InterPro"/>
</dbReference>
<dbReference type="EnsemblBacteria" id="ABL78120">
    <property type="protein sequence ID" value="ABL78120"/>
    <property type="gene ID" value="Tpen_0718"/>
</dbReference>
<dbReference type="STRING" id="368408.Tpen_0718"/>
<dbReference type="HOGENOM" id="CLU_024648_0_0_2"/>
<reference evidence="10" key="1">
    <citation type="journal article" date="2008" name="J. Bacteriol.">
        <title>Genome sequence of Thermofilum pendens reveals an exceptional loss of biosynthetic pathways without genome reduction.</title>
        <authorList>
            <person name="Anderson I."/>
            <person name="Rodriguez J."/>
            <person name="Susanti D."/>
            <person name="Porat I."/>
            <person name="Reich C."/>
            <person name="Ulrich L.E."/>
            <person name="Elkins J.G."/>
            <person name="Mavromatis K."/>
            <person name="Lykidis A."/>
            <person name="Kim E."/>
            <person name="Thompson L.S."/>
            <person name="Nolan M."/>
            <person name="Land M."/>
            <person name="Copeland A."/>
            <person name="Lapidus A."/>
            <person name="Lucas S."/>
            <person name="Detter C."/>
            <person name="Zhulin I.B."/>
            <person name="Olsen G.J."/>
            <person name="Whitman W."/>
            <person name="Mukhopadhyay B."/>
            <person name="Bristow J."/>
            <person name="Kyrpides N."/>
        </authorList>
    </citation>
    <scope>NUCLEOTIDE SEQUENCE [LARGE SCALE GENOMIC DNA]</scope>
    <source>
        <strain evidence="10">DSM 2475 / Hrk 5</strain>
    </source>
</reference>
<dbReference type="InterPro" id="IPR011777">
    <property type="entry name" value="Geranylgeranyl_Rdtase_fam"/>
</dbReference>
<protein>
    <submittedName>
        <fullName evidence="9">Geranylgeranyl reductase</fullName>
    </submittedName>
</protein>
<dbReference type="Proteomes" id="UP000000641">
    <property type="component" value="Chromosome"/>
</dbReference>
<keyword evidence="3" id="KW-0274">FAD</keyword>